<keyword evidence="6 11" id="KW-0456">Lyase</keyword>
<evidence type="ECO:0000313" key="11">
    <source>
        <dbReference type="EMBL" id="MFC4526496.1"/>
    </source>
</evidence>
<proteinExistence type="inferred from homology"/>
<comment type="caution">
    <text evidence="11">The sequence shown here is derived from an EMBL/GenBank/DDBJ whole genome shotgun (WGS) entry which is preliminary data.</text>
</comment>
<accession>A0ABV9C0R4</accession>
<dbReference type="SUPFAM" id="SSF56752">
    <property type="entry name" value="D-aminoacid aminotransferase-like PLP-dependent enzymes"/>
    <property type="match status" value="1"/>
</dbReference>
<dbReference type="NCBIfam" id="TIGR03461">
    <property type="entry name" value="pabC_Proteo"/>
    <property type="match status" value="1"/>
</dbReference>
<evidence type="ECO:0000256" key="9">
    <source>
        <dbReference type="ARBA" id="ARBA00049529"/>
    </source>
</evidence>
<keyword evidence="12" id="KW-1185">Reference proteome</keyword>
<dbReference type="NCBIfam" id="NF004761">
    <property type="entry name" value="PRK06092.1"/>
    <property type="match status" value="1"/>
</dbReference>
<dbReference type="InterPro" id="IPR043131">
    <property type="entry name" value="BCAT-like_N"/>
</dbReference>
<dbReference type="Pfam" id="PF01063">
    <property type="entry name" value="Aminotran_4"/>
    <property type="match status" value="1"/>
</dbReference>
<evidence type="ECO:0000313" key="12">
    <source>
        <dbReference type="Proteomes" id="UP001595961"/>
    </source>
</evidence>
<evidence type="ECO:0000256" key="8">
    <source>
        <dbReference type="ARBA" id="ARBA00035676"/>
    </source>
</evidence>
<evidence type="ECO:0000256" key="5">
    <source>
        <dbReference type="ARBA" id="ARBA00022909"/>
    </source>
</evidence>
<dbReference type="Proteomes" id="UP001595961">
    <property type="component" value="Unassembled WGS sequence"/>
</dbReference>
<dbReference type="PANTHER" id="PTHR42743">
    <property type="entry name" value="AMINO-ACID AMINOTRANSFERASE"/>
    <property type="match status" value="1"/>
</dbReference>
<evidence type="ECO:0000256" key="3">
    <source>
        <dbReference type="ARBA" id="ARBA00011738"/>
    </source>
</evidence>
<dbReference type="CDD" id="cd01559">
    <property type="entry name" value="ADCL_like"/>
    <property type="match status" value="1"/>
</dbReference>
<comment type="similarity">
    <text evidence="2">Belongs to the class-IV pyridoxal-phosphate-dependent aminotransferase family.</text>
</comment>
<reference evidence="12" key="1">
    <citation type="journal article" date="2019" name="Int. J. Syst. Evol. Microbiol.">
        <title>The Global Catalogue of Microorganisms (GCM) 10K type strain sequencing project: providing services to taxonomists for standard genome sequencing and annotation.</title>
        <authorList>
            <consortium name="The Broad Institute Genomics Platform"/>
            <consortium name="The Broad Institute Genome Sequencing Center for Infectious Disease"/>
            <person name="Wu L."/>
            <person name="Ma J."/>
        </authorList>
    </citation>
    <scope>NUCLEOTIDE SEQUENCE [LARGE SCALE GENOMIC DNA]</scope>
    <source>
        <strain evidence="12">CCM 4481</strain>
    </source>
</reference>
<dbReference type="RefSeq" id="WP_266151245.1">
    <property type="nucleotide sequence ID" value="NZ_CP064028.1"/>
</dbReference>
<comment type="catalytic activity">
    <reaction evidence="9">
        <text>4-amino-4-deoxychorismate = 4-aminobenzoate + pyruvate + H(+)</text>
        <dbReference type="Rhea" id="RHEA:16201"/>
        <dbReference type="ChEBI" id="CHEBI:15361"/>
        <dbReference type="ChEBI" id="CHEBI:15378"/>
        <dbReference type="ChEBI" id="CHEBI:17836"/>
        <dbReference type="ChEBI" id="CHEBI:58406"/>
        <dbReference type="EC" id="4.1.3.38"/>
    </reaction>
</comment>
<keyword evidence="5" id="KW-0289">Folate biosynthesis</keyword>
<dbReference type="InterPro" id="IPR043132">
    <property type="entry name" value="BCAT-like_C"/>
</dbReference>
<comment type="cofactor">
    <cofactor evidence="1">
        <name>pyridoxal 5'-phosphate</name>
        <dbReference type="ChEBI" id="CHEBI:597326"/>
    </cofactor>
</comment>
<evidence type="ECO:0000256" key="2">
    <source>
        <dbReference type="ARBA" id="ARBA00009320"/>
    </source>
</evidence>
<sequence length="276" mass="29556">MSAPARVLVDGVSTQTVSAFDRGLSYGDGLFETIRFVHGVAPLWSRHMQRLQASGERLRLPVSDAALLLREAVTVADGLEQAVVRITVTRGQGERGYALPSSPQPTRIVAAFAAPAMAGDAYAHGIRLRWCETRLARQPLLAGMKHLNRLEQVLARAEWSDPAIADGLLCDTDGKVIATTMANLFAVIDGALVTPSLDHAGVAGVARAEVLASQAAVRVGDISRKDLLHADEVFLSSSVRGILPVQAVDDTVYVPGPVTRALQRHWRGLGFPMEQA</sequence>
<gene>
    <name evidence="11" type="primary">pabC</name>
    <name evidence="11" type="ORF">ACFO5W_07570</name>
</gene>
<dbReference type="InterPro" id="IPR017824">
    <property type="entry name" value="Aminodeoxychorismate_lyase_IV"/>
</dbReference>
<dbReference type="EC" id="4.1.3.38" evidence="8 10"/>
<evidence type="ECO:0000256" key="10">
    <source>
        <dbReference type="NCBIfam" id="TIGR03461"/>
    </source>
</evidence>
<name>A0ABV9C0R4_9GAMM</name>
<evidence type="ECO:0000256" key="4">
    <source>
        <dbReference type="ARBA" id="ARBA00022898"/>
    </source>
</evidence>
<evidence type="ECO:0000256" key="6">
    <source>
        <dbReference type="ARBA" id="ARBA00023239"/>
    </source>
</evidence>
<protein>
    <recommendedName>
        <fullName evidence="8 10">Aminodeoxychorismate lyase</fullName>
        <ecNumber evidence="8 10">4.1.3.38</ecNumber>
    </recommendedName>
</protein>
<dbReference type="InterPro" id="IPR036038">
    <property type="entry name" value="Aminotransferase-like"/>
</dbReference>
<comment type="pathway">
    <text evidence="7">Cofactor biosynthesis; tetrahydrofolate biosynthesis; 4-aminobenzoate from chorismate: step 2/2.</text>
</comment>
<comment type="subunit">
    <text evidence="3">Homodimer.</text>
</comment>
<dbReference type="Gene3D" id="3.20.10.10">
    <property type="entry name" value="D-amino Acid Aminotransferase, subunit A, domain 2"/>
    <property type="match status" value="1"/>
</dbReference>
<dbReference type="EMBL" id="JBHSGA010000013">
    <property type="protein sequence ID" value="MFC4526496.1"/>
    <property type="molecule type" value="Genomic_DNA"/>
</dbReference>
<evidence type="ECO:0000256" key="1">
    <source>
        <dbReference type="ARBA" id="ARBA00001933"/>
    </source>
</evidence>
<dbReference type="InterPro" id="IPR050571">
    <property type="entry name" value="Class-IV_PLP-Dep_Aminotrnsfr"/>
</dbReference>
<dbReference type="PANTHER" id="PTHR42743:SF2">
    <property type="entry name" value="AMINODEOXYCHORISMATE LYASE"/>
    <property type="match status" value="1"/>
</dbReference>
<evidence type="ECO:0000256" key="7">
    <source>
        <dbReference type="ARBA" id="ARBA00035633"/>
    </source>
</evidence>
<dbReference type="GO" id="GO:0008696">
    <property type="term" value="F:4-amino-4-deoxychorismate lyase activity"/>
    <property type="evidence" value="ECO:0007669"/>
    <property type="project" value="UniProtKB-EC"/>
</dbReference>
<dbReference type="InterPro" id="IPR001544">
    <property type="entry name" value="Aminotrans_IV"/>
</dbReference>
<organism evidence="11 12">
    <name type="scientific">Dyella halodurans</name>
    <dbReference type="NCBI Taxonomy" id="1920171"/>
    <lineage>
        <taxon>Bacteria</taxon>
        <taxon>Pseudomonadati</taxon>
        <taxon>Pseudomonadota</taxon>
        <taxon>Gammaproteobacteria</taxon>
        <taxon>Lysobacterales</taxon>
        <taxon>Rhodanobacteraceae</taxon>
        <taxon>Dyella</taxon>
    </lineage>
</organism>
<dbReference type="Gene3D" id="3.30.470.10">
    <property type="match status" value="1"/>
</dbReference>
<keyword evidence="4" id="KW-0663">Pyridoxal phosphate</keyword>